<evidence type="ECO:0000313" key="2">
    <source>
        <dbReference type="Proteomes" id="UP001165160"/>
    </source>
</evidence>
<accession>A0A9W7EQV4</accession>
<dbReference type="AlphaFoldDB" id="A0A9W7EQV4"/>
<dbReference type="EMBL" id="BRXX01000062">
    <property type="protein sequence ID" value="GMH86645.1"/>
    <property type="molecule type" value="Genomic_DNA"/>
</dbReference>
<dbReference type="Pfam" id="PF13385">
    <property type="entry name" value="Laminin_G_3"/>
    <property type="match status" value="1"/>
</dbReference>
<dbReference type="SUPFAM" id="SSF49899">
    <property type="entry name" value="Concanavalin A-like lectins/glucanases"/>
    <property type="match status" value="1"/>
</dbReference>
<dbReference type="InterPro" id="IPR013320">
    <property type="entry name" value="ConA-like_dom_sf"/>
</dbReference>
<protein>
    <submittedName>
        <fullName evidence="1">Uncharacterized protein</fullName>
    </submittedName>
</protein>
<sequence>MPTVSLCDDMKGEICSFIRDMQSLQCASRVSKSFRNYALAHAMRYPVIVIDHSWDFRLMSDTEEVSNDDNVKDSKSGLMARLQGSAVRSTKGLLLDGGTESWTGLHEDGGHAVLDDWTWGGTTSIETYVKYERFNLASRVFDFSGEGYDDSVHLFNRGTSSIVGWAVRQGEDTDEEILSSSFDLSAWTHIVLTVKGSIMKTYKNGVLVGTKTDGHEPNIVNRKLNTIGALAHTTTTTTTNDNKPTHFFHGTIAFIRMWHNRELSTEAIKSAFNSRNEIFR</sequence>
<organism evidence="1 2">
    <name type="scientific">Triparma verrucosa</name>
    <dbReference type="NCBI Taxonomy" id="1606542"/>
    <lineage>
        <taxon>Eukaryota</taxon>
        <taxon>Sar</taxon>
        <taxon>Stramenopiles</taxon>
        <taxon>Ochrophyta</taxon>
        <taxon>Bolidophyceae</taxon>
        <taxon>Parmales</taxon>
        <taxon>Triparmaceae</taxon>
        <taxon>Triparma</taxon>
    </lineage>
</organism>
<proteinExistence type="predicted"/>
<dbReference type="Proteomes" id="UP001165160">
    <property type="component" value="Unassembled WGS sequence"/>
</dbReference>
<evidence type="ECO:0000313" key="1">
    <source>
        <dbReference type="EMBL" id="GMH86645.1"/>
    </source>
</evidence>
<name>A0A9W7EQV4_9STRA</name>
<reference evidence="2" key="1">
    <citation type="journal article" date="2023" name="Commun. Biol.">
        <title>Genome analysis of Parmales, the sister group of diatoms, reveals the evolutionary specialization of diatoms from phago-mixotrophs to photoautotrophs.</title>
        <authorList>
            <person name="Ban H."/>
            <person name="Sato S."/>
            <person name="Yoshikawa S."/>
            <person name="Yamada K."/>
            <person name="Nakamura Y."/>
            <person name="Ichinomiya M."/>
            <person name="Sato N."/>
            <person name="Blanc-Mathieu R."/>
            <person name="Endo H."/>
            <person name="Kuwata A."/>
            <person name="Ogata H."/>
        </authorList>
    </citation>
    <scope>NUCLEOTIDE SEQUENCE [LARGE SCALE GENOMIC DNA]</scope>
    <source>
        <strain evidence="2">NIES 3699</strain>
    </source>
</reference>
<keyword evidence="2" id="KW-1185">Reference proteome</keyword>
<gene>
    <name evidence="1" type="ORF">TrVE_jg10695</name>
</gene>
<comment type="caution">
    <text evidence="1">The sequence shown here is derived from an EMBL/GenBank/DDBJ whole genome shotgun (WGS) entry which is preliminary data.</text>
</comment>
<dbReference type="Gene3D" id="2.60.120.200">
    <property type="match status" value="1"/>
</dbReference>